<comment type="subcellular location">
    <subcellularLocation>
        <location evidence="1">Cell membrane</location>
        <topology evidence="1">Multi-pass membrane protein</topology>
    </subcellularLocation>
</comment>
<accession>G4Q6U1</accession>
<evidence type="ECO:0000256" key="5">
    <source>
        <dbReference type="ARBA" id="ARBA00023136"/>
    </source>
</evidence>
<evidence type="ECO:0000256" key="1">
    <source>
        <dbReference type="ARBA" id="ARBA00004651"/>
    </source>
</evidence>
<dbReference type="Proteomes" id="UP000007093">
    <property type="component" value="Chromosome"/>
</dbReference>
<feature type="transmembrane region" description="Helical" evidence="6">
    <location>
        <begin position="412"/>
        <end position="433"/>
    </location>
</feature>
<dbReference type="InterPro" id="IPR050833">
    <property type="entry name" value="Poly_Biosynth_Transport"/>
</dbReference>
<feature type="transmembrane region" description="Helical" evidence="6">
    <location>
        <begin position="166"/>
        <end position="188"/>
    </location>
</feature>
<feature type="transmembrane region" description="Helical" evidence="6">
    <location>
        <begin position="141"/>
        <end position="160"/>
    </location>
</feature>
<dbReference type="PANTHER" id="PTHR30250">
    <property type="entry name" value="PST FAMILY PREDICTED COLANIC ACID TRANSPORTER"/>
    <property type="match status" value="1"/>
</dbReference>
<feature type="transmembrane region" description="Helical" evidence="6">
    <location>
        <begin position="85"/>
        <end position="106"/>
    </location>
</feature>
<dbReference type="HOGENOM" id="CLU_022017_0_0_9"/>
<dbReference type="EMBL" id="CP003058">
    <property type="protein sequence ID" value="AEQ22240.1"/>
    <property type="molecule type" value="Genomic_DNA"/>
</dbReference>
<feature type="transmembrane region" description="Helical" evidence="6">
    <location>
        <begin position="439"/>
        <end position="460"/>
    </location>
</feature>
<evidence type="ECO:0000313" key="8">
    <source>
        <dbReference type="Proteomes" id="UP000007093"/>
    </source>
</evidence>
<dbReference type="eggNOG" id="COG2244">
    <property type="taxonomic scope" value="Bacteria"/>
</dbReference>
<keyword evidence="5 6" id="KW-0472">Membrane</keyword>
<feature type="transmembrane region" description="Helical" evidence="6">
    <location>
        <begin position="354"/>
        <end position="374"/>
    </location>
</feature>
<feature type="transmembrane region" description="Helical" evidence="6">
    <location>
        <begin position="12"/>
        <end position="31"/>
    </location>
</feature>
<dbReference type="CDD" id="cd13128">
    <property type="entry name" value="MATE_Wzx_like"/>
    <property type="match status" value="1"/>
</dbReference>
<dbReference type="Pfam" id="PF01943">
    <property type="entry name" value="Polysacc_synt"/>
    <property type="match status" value="1"/>
</dbReference>
<evidence type="ECO:0000256" key="2">
    <source>
        <dbReference type="ARBA" id="ARBA00022475"/>
    </source>
</evidence>
<feature type="transmembrane region" description="Helical" evidence="6">
    <location>
        <begin position="112"/>
        <end position="132"/>
    </location>
</feature>
<keyword evidence="4 6" id="KW-1133">Transmembrane helix</keyword>
<dbReference type="KEGG" id="ain:Acin_1012"/>
<keyword evidence="8" id="KW-1185">Reference proteome</keyword>
<dbReference type="RefSeq" id="WP_014128404.1">
    <property type="nucleotide sequence ID" value="NC_016077.1"/>
</dbReference>
<dbReference type="InterPro" id="IPR002797">
    <property type="entry name" value="Polysacc_synth"/>
</dbReference>
<dbReference type="PANTHER" id="PTHR30250:SF11">
    <property type="entry name" value="O-ANTIGEN TRANSPORTER-RELATED"/>
    <property type="match status" value="1"/>
</dbReference>
<dbReference type="STRING" id="568816.Acin_1012"/>
<evidence type="ECO:0000313" key="7">
    <source>
        <dbReference type="EMBL" id="AEQ22240.1"/>
    </source>
</evidence>
<protein>
    <submittedName>
        <fullName evidence="7">Polysaccharide transporter</fullName>
    </submittedName>
</protein>
<evidence type="ECO:0000256" key="3">
    <source>
        <dbReference type="ARBA" id="ARBA00022692"/>
    </source>
</evidence>
<feature type="transmembrane region" description="Helical" evidence="6">
    <location>
        <begin position="290"/>
        <end position="314"/>
    </location>
</feature>
<keyword evidence="3 6" id="KW-0812">Transmembrane</keyword>
<sequence>MKKSLMKNYFYNLSYQILVVLTPFITIPYLARVLGPESIGLASFSSSIVSYFSLFASLGIGLYGQREIAYRQDDPKGRSKTFFELTLLRLVLMLLSLTAYSTFVVPRMYHRAIFMLQGLNIAATFFDITWFFQGLEEFGKIAARNVLLRFITVASFFLFIHSPEDLGLYIGLLAGLSLVTNLSLWFFLPRYLVRVPKEELHIVRHLSPLIALFIPQIAVNLYTLMDRTMIGLAAASTLQNGYYEQAEKTVRITLTIVTSLIPVMIPRMAYAFARKDHEKVIQGMKLSYQFVSLLSFPICFGLMAVAPNFVPWFFGPNYLPVIPLVRILSLIVIAIGLSNVTGNQYLVPTNKQAILSKSVLVGAVCNFILNLLFIPYAMAAGAAAASVLTELIVMGVQFYLVRCALPLRDILLGSRTHLFASLIMFGLVTFAAGSLSPSLVHTALLVLLGGASYFLLLLLFKDDMTHLVIQKFTNLLTHKRS</sequence>
<evidence type="ECO:0000256" key="6">
    <source>
        <dbReference type="SAM" id="Phobius"/>
    </source>
</evidence>
<evidence type="ECO:0000256" key="4">
    <source>
        <dbReference type="ARBA" id="ARBA00022989"/>
    </source>
</evidence>
<feature type="transmembrane region" description="Helical" evidence="6">
    <location>
        <begin position="250"/>
        <end position="270"/>
    </location>
</feature>
<feature type="transmembrane region" description="Helical" evidence="6">
    <location>
        <begin position="380"/>
        <end position="400"/>
    </location>
</feature>
<dbReference type="PATRIC" id="fig|568816.4.peg.973"/>
<dbReference type="AlphaFoldDB" id="G4Q6U1"/>
<proteinExistence type="predicted"/>
<organism evidence="7 8">
    <name type="scientific">Acidaminococcus intestini (strain RyC-MR95)</name>
    <dbReference type="NCBI Taxonomy" id="568816"/>
    <lineage>
        <taxon>Bacteria</taxon>
        <taxon>Bacillati</taxon>
        <taxon>Bacillota</taxon>
        <taxon>Negativicutes</taxon>
        <taxon>Acidaminococcales</taxon>
        <taxon>Acidaminococcaceae</taxon>
        <taxon>Acidaminococcus</taxon>
    </lineage>
</organism>
<reference evidence="7 8" key="1">
    <citation type="journal article" date="2011" name="J. Bacteriol.">
        <title>Complete genome sequence of Acidaminococcus intestini RYC-MR95, a Gram-negative bacterium from the phylum Firmicutes.</title>
        <authorList>
            <person name="D'Auria G."/>
            <person name="Galan J.C."/>
            <person name="Rodriguez-Alcayna M."/>
            <person name="Moya A."/>
            <person name="Baquero F."/>
            <person name="Latorre A."/>
        </authorList>
    </citation>
    <scope>NUCLEOTIDE SEQUENCE [LARGE SCALE GENOMIC DNA]</scope>
    <source>
        <strain evidence="7 8">RyC-MR95</strain>
    </source>
</reference>
<feature type="transmembrane region" description="Helical" evidence="6">
    <location>
        <begin position="209"/>
        <end position="230"/>
    </location>
</feature>
<feature type="transmembrane region" description="Helical" evidence="6">
    <location>
        <begin position="43"/>
        <end position="64"/>
    </location>
</feature>
<feature type="transmembrane region" description="Helical" evidence="6">
    <location>
        <begin position="320"/>
        <end position="342"/>
    </location>
</feature>
<gene>
    <name evidence="7" type="ordered locus">Acin_1012</name>
</gene>
<name>G4Q6U1_ACIIR</name>
<dbReference type="InParanoid" id="G4Q6U1"/>
<keyword evidence="2" id="KW-1003">Cell membrane</keyword>
<dbReference type="GO" id="GO:0005886">
    <property type="term" value="C:plasma membrane"/>
    <property type="evidence" value="ECO:0007669"/>
    <property type="project" value="UniProtKB-SubCell"/>
</dbReference>